<accession>A0ABR3DA17</accession>
<dbReference type="Proteomes" id="UP001451303">
    <property type="component" value="Unassembled WGS sequence"/>
</dbReference>
<proteinExistence type="predicted"/>
<gene>
    <name evidence="1" type="ORF">QR685DRAFT_554258</name>
</gene>
<keyword evidence="2" id="KW-1185">Reference proteome</keyword>
<dbReference type="EMBL" id="JAVLET010000005">
    <property type="protein sequence ID" value="KAL0469414.1"/>
    <property type="molecule type" value="Genomic_DNA"/>
</dbReference>
<evidence type="ECO:0000313" key="1">
    <source>
        <dbReference type="EMBL" id="KAL0469414.1"/>
    </source>
</evidence>
<comment type="caution">
    <text evidence="1">The sequence shown here is derived from an EMBL/GenBank/DDBJ whole genome shotgun (WGS) entry which is preliminary data.</text>
</comment>
<sequence>MFSNLPTNIKHFGCGGLPYQKPRSVLYALVVAQEGLNFEYLKPGPGRLVRHKDTIATVLGHYVYIDGGSISQLVNNEEQADHLPADPYNSTLSIDISRSWTASTVEIKATPKKGPVALSDQAIWNNPSGDAFYIFGGNAPYMINMGKITKDGI</sequence>
<protein>
    <submittedName>
        <fullName evidence="1">Uncharacterized protein</fullName>
    </submittedName>
</protein>
<name>A0ABR3DA17_NEUIN</name>
<evidence type="ECO:0000313" key="2">
    <source>
        <dbReference type="Proteomes" id="UP001451303"/>
    </source>
</evidence>
<reference evidence="1 2" key="1">
    <citation type="submission" date="2023-09" db="EMBL/GenBank/DDBJ databases">
        <title>Multi-omics analysis of a traditional fermented food reveals byproduct-associated fungal strains for waste-to-food upcycling.</title>
        <authorList>
            <consortium name="Lawrence Berkeley National Laboratory"/>
            <person name="Rekdal V.M."/>
            <person name="Villalobos-Escobedo J.M."/>
            <person name="Rodriguez-Valeron N."/>
            <person name="Garcia M.O."/>
            <person name="Vasquez D.P."/>
            <person name="Damayanti I."/>
            <person name="Sorensen P.M."/>
            <person name="Baidoo E.E."/>
            <person name="De Carvalho A.C."/>
            <person name="Riley R."/>
            <person name="Lipzen A."/>
            <person name="He G."/>
            <person name="Yan M."/>
            <person name="Haridas S."/>
            <person name="Daum C."/>
            <person name="Yoshinaga Y."/>
            <person name="Ng V."/>
            <person name="Grigoriev I.V."/>
            <person name="Munk R."/>
            <person name="Nuraida L."/>
            <person name="Wijaya C.H."/>
            <person name="Morales P.-C."/>
            <person name="Keasling J.D."/>
        </authorList>
    </citation>
    <scope>NUCLEOTIDE SEQUENCE [LARGE SCALE GENOMIC DNA]</scope>
    <source>
        <strain evidence="1 2">FGSC 2613</strain>
    </source>
</reference>
<organism evidence="1 2">
    <name type="scientific">Neurospora intermedia</name>
    <dbReference type="NCBI Taxonomy" id="5142"/>
    <lineage>
        <taxon>Eukaryota</taxon>
        <taxon>Fungi</taxon>
        <taxon>Dikarya</taxon>
        <taxon>Ascomycota</taxon>
        <taxon>Pezizomycotina</taxon>
        <taxon>Sordariomycetes</taxon>
        <taxon>Sordariomycetidae</taxon>
        <taxon>Sordariales</taxon>
        <taxon>Sordariaceae</taxon>
        <taxon>Neurospora</taxon>
    </lineage>
</organism>